<dbReference type="EMBL" id="JAVHNR010000001">
    <property type="protein sequence ID" value="KAK6356778.1"/>
    <property type="molecule type" value="Genomic_DNA"/>
</dbReference>
<comment type="caution">
    <text evidence="2">The sequence shown here is derived from an EMBL/GenBank/DDBJ whole genome shotgun (WGS) entry which is preliminary data.</text>
</comment>
<feature type="transmembrane region" description="Helical" evidence="1">
    <location>
        <begin position="29"/>
        <end position="49"/>
    </location>
</feature>
<keyword evidence="3" id="KW-1185">Reference proteome</keyword>
<dbReference type="AlphaFoldDB" id="A0AAN8N0T8"/>
<name>A0AAN8N0T8_9PEZI</name>
<organism evidence="2 3">
    <name type="scientific">Orbilia javanica</name>
    <dbReference type="NCBI Taxonomy" id="47235"/>
    <lineage>
        <taxon>Eukaryota</taxon>
        <taxon>Fungi</taxon>
        <taxon>Dikarya</taxon>
        <taxon>Ascomycota</taxon>
        <taxon>Pezizomycotina</taxon>
        <taxon>Orbiliomycetes</taxon>
        <taxon>Orbiliales</taxon>
        <taxon>Orbiliaceae</taxon>
        <taxon>Orbilia</taxon>
    </lineage>
</organism>
<keyword evidence="1" id="KW-0472">Membrane</keyword>
<keyword evidence="1" id="KW-1133">Transmembrane helix</keyword>
<evidence type="ECO:0000256" key="1">
    <source>
        <dbReference type="SAM" id="Phobius"/>
    </source>
</evidence>
<proteinExistence type="predicted"/>
<dbReference type="Proteomes" id="UP001313282">
    <property type="component" value="Unassembled WGS sequence"/>
</dbReference>
<evidence type="ECO:0000313" key="3">
    <source>
        <dbReference type="Proteomes" id="UP001313282"/>
    </source>
</evidence>
<sequence>MVAAHLVRQFSQYATHGYRPVAKFSTSTIVMYGYLLGGLTVPFVAPAVAGRSDAPESGSTLGAFAGHCCSR</sequence>
<gene>
    <name evidence="2" type="ORF">TWF718_001120</name>
</gene>
<keyword evidence="1" id="KW-0812">Transmembrane</keyword>
<evidence type="ECO:0000313" key="2">
    <source>
        <dbReference type="EMBL" id="KAK6356778.1"/>
    </source>
</evidence>
<reference evidence="2 3" key="1">
    <citation type="submission" date="2019-10" db="EMBL/GenBank/DDBJ databases">
        <authorList>
            <person name="Palmer J.M."/>
        </authorList>
    </citation>
    <scope>NUCLEOTIDE SEQUENCE [LARGE SCALE GENOMIC DNA]</scope>
    <source>
        <strain evidence="2 3">TWF718</strain>
    </source>
</reference>
<accession>A0AAN8N0T8</accession>
<protein>
    <submittedName>
        <fullName evidence="2">Uncharacterized protein</fullName>
    </submittedName>
</protein>